<evidence type="ECO:0000256" key="9">
    <source>
        <dbReference type="ARBA" id="ARBA00023136"/>
    </source>
</evidence>
<reference evidence="10" key="1">
    <citation type="journal article" date="2020" name="bioRxiv">
        <title>Whole genome comparisons of ergot fungi reveals the divergence and evolution of species within the genus Claviceps are the result of varying mechanisms driving genome evolution and host range expansion.</title>
        <authorList>
            <person name="Wyka S.A."/>
            <person name="Mondo S.J."/>
            <person name="Liu M."/>
            <person name="Dettman J."/>
            <person name="Nalam V."/>
            <person name="Broders K.D."/>
        </authorList>
    </citation>
    <scope>NUCLEOTIDE SEQUENCE</scope>
    <source>
        <strain evidence="10">CCC 602</strain>
    </source>
</reference>
<evidence type="ECO:0000256" key="2">
    <source>
        <dbReference type="ARBA" id="ARBA00008274"/>
    </source>
</evidence>
<dbReference type="InterPro" id="IPR008158">
    <property type="entry name" value="Translocase_Sec61-g"/>
</dbReference>
<evidence type="ECO:0000256" key="3">
    <source>
        <dbReference type="ARBA" id="ARBA00022448"/>
    </source>
</evidence>
<dbReference type="Pfam" id="PF00584">
    <property type="entry name" value="SecE"/>
    <property type="match status" value="1"/>
</dbReference>
<evidence type="ECO:0000313" key="10">
    <source>
        <dbReference type="EMBL" id="KAG6011843.1"/>
    </source>
</evidence>
<dbReference type="InterPro" id="IPR023391">
    <property type="entry name" value="Prot_translocase_SecE_dom_sf"/>
</dbReference>
<keyword evidence="5" id="KW-0256">Endoplasmic reticulum</keyword>
<evidence type="ECO:0000256" key="6">
    <source>
        <dbReference type="ARBA" id="ARBA00022927"/>
    </source>
</evidence>
<keyword evidence="11" id="KW-1185">Reference proteome</keyword>
<dbReference type="NCBIfam" id="TIGR00327">
    <property type="entry name" value="secE_euk_arch"/>
    <property type="match status" value="1"/>
</dbReference>
<sequence length="70" mass="7624">MADSIQELVDTPSQFLKDGVQFMNKCQKPDQKEFTKICQAVGTGFVVMGVVGYVVKLIHIPINQILVGGA</sequence>
<dbReference type="InterPro" id="IPR001901">
    <property type="entry name" value="Translocase_SecE/Sec61-g"/>
</dbReference>
<dbReference type="PANTHER" id="PTHR12309">
    <property type="entry name" value="SEC61 GAMMA SUBUNIT"/>
    <property type="match status" value="1"/>
</dbReference>
<dbReference type="Gene3D" id="1.20.5.820">
    <property type="entry name" value="Preprotein translocase SecE subunit"/>
    <property type="match status" value="1"/>
</dbReference>
<dbReference type="GO" id="GO:0006605">
    <property type="term" value="P:protein targeting"/>
    <property type="evidence" value="ECO:0007669"/>
    <property type="project" value="InterPro"/>
</dbReference>
<accession>A0A9P7NDT4</accession>
<evidence type="ECO:0008006" key="12">
    <source>
        <dbReference type="Google" id="ProtNLM"/>
    </source>
</evidence>
<dbReference type="EMBL" id="SRPW01000820">
    <property type="protein sequence ID" value="KAG6011843.1"/>
    <property type="molecule type" value="Genomic_DNA"/>
</dbReference>
<evidence type="ECO:0000256" key="5">
    <source>
        <dbReference type="ARBA" id="ARBA00022824"/>
    </source>
</evidence>
<dbReference type="HAMAP" id="MF_00422">
    <property type="entry name" value="SecE"/>
    <property type="match status" value="1"/>
</dbReference>
<gene>
    <name evidence="10" type="ORF">E4U43_008099</name>
</gene>
<protein>
    <recommendedName>
        <fullName evidence="12">BfCon[1562] membrane component of ER protein translocation apparatus</fullName>
    </recommendedName>
</protein>
<comment type="subcellular location">
    <subcellularLocation>
        <location evidence="1">Endoplasmic reticulum membrane</location>
        <topology evidence="1">Single-pass membrane protein</topology>
    </subcellularLocation>
</comment>
<dbReference type="Proteomes" id="UP000748025">
    <property type="component" value="Unassembled WGS sequence"/>
</dbReference>
<keyword evidence="6" id="KW-0653">Protein transport</keyword>
<dbReference type="AlphaFoldDB" id="A0A9P7NDT4"/>
<keyword evidence="8" id="KW-0811">Translocation</keyword>
<proteinExistence type="inferred from homology"/>
<evidence type="ECO:0000256" key="1">
    <source>
        <dbReference type="ARBA" id="ARBA00004389"/>
    </source>
</evidence>
<keyword evidence="3" id="KW-0813">Transport</keyword>
<keyword evidence="4" id="KW-0812">Transmembrane</keyword>
<evidence type="ECO:0000313" key="11">
    <source>
        <dbReference type="Proteomes" id="UP000748025"/>
    </source>
</evidence>
<name>A0A9P7NDT4_9HYPO</name>
<keyword evidence="9" id="KW-0472">Membrane</keyword>
<dbReference type="GO" id="GO:0005789">
    <property type="term" value="C:endoplasmic reticulum membrane"/>
    <property type="evidence" value="ECO:0007669"/>
    <property type="project" value="UniProtKB-SubCell"/>
</dbReference>
<comment type="similarity">
    <text evidence="2">Belongs to the SecE/SEC61-gamma family.</text>
</comment>
<comment type="caution">
    <text evidence="10">The sequence shown here is derived from an EMBL/GenBank/DDBJ whole genome shotgun (WGS) entry which is preliminary data.</text>
</comment>
<organism evidence="10 11">
    <name type="scientific">Claviceps pusilla</name>
    <dbReference type="NCBI Taxonomy" id="123648"/>
    <lineage>
        <taxon>Eukaryota</taxon>
        <taxon>Fungi</taxon>
        <taxon>Dikarya</taxon>
        <taxon>Ascomycota</taxon>
        <taxon>Pezizomycotina</taxon>
        <taxon>Sordariomycetes</taxon>
        <taxon>Hypocreomycetidae</taxon>
        <taxon>Hypocreales</taxon>
        <taxon>Clavicipitaceae</taxon>
        <taxon>Claviceps</taxon>
    </lineage>
</organism>
<dbReference type="GO" id="GO:0006886">
    <property type="term" value="P:intracellular protein transport"/>
    <property type="evidence" value="ECO:0007669"/>
    <property type="project" value="InterPro"/>
</dbReference>
<keyword evidence="7" id="KW-1133">Transmembrane helix</keyword>
<evidence type="ECO:0000256" key="7">
    <source>
        <dbReference type="ARBA" id="ARBA00022989"/>
    </source>
</evidence>
<dbReference type="GO" id="GO:0008320">
    <property type="term" value="F:protein transmembrane transporter activity"/>
    <property type="evidence" value="ECO:0007669"/>
    <property type="project" value="InterPro"/>
</dbReference>
<dbReference type="SUPFAM" id="SSF103456">
    <property type="entry name" value="Preprotein translocase SecE subunit"/>
    <property type="match status" value="1"/>
</dbReference>
<dbReference type="OrthoDB" id="2401875at2759"/>
<evidence type="ECO:0000256" key="8">
    <source>
        <dbReference type="ARBA" id="ARBA00023010"/>
    </source>
</evidence>
<dbReference type="PROSITE" id="PS01067">
    <property type="entry name" value="SECE_SEC61G"/>
    <property type="match status" value="1"/>
</dbReference>
<evidence type="ECO:0000256" key="4">
    <source>
        <dbReference type="ARBA" id="ARBA00022692"/>
    </source>
</evidence>